<dbReference type="EMBL" id="JPIT01000007">
    <property type="protein sequence ID" value="KIO47157.1"/>
    <property type="molecule type" value="Genomic_DNA"/>
</dbReference>
<keyword evidence="3" id="KW-0378">Hydrolase</keyword>
<dbReference type="Pfam" id="PF07610">
    <property type="entry name" value="DUF1573"/>
    <property type="match status" value="1"/>
</dbReference>
<reference evidence="4 7" key="1">
    <citation type="submission" date="2014-07" db="EMBL/GenBank/DDBJ databases">
        <title>Porphyromonadaceae bacterium OUH 308042 = ATCC BAA-2681 = DSM 28342 draft genome.</title>
        <authorList>
            <person name="Sydenham T.V."/>
            <person name="Hasman H."/>
            <person name="Justensen U.S."/>
        </authorList>
    </citation>
    <scope>NUCLEOTIDE SEQUENCE [LARGE SCALE GENOMIC DNA]</scope>
    <source>
        <strain evidence="4 7">OUH 308042</strain>
    </source>
</reference>
<dbReference type="Gene3D" id="2.60.40.10">
    <property type="entry name" value="Immunoglobulins"/>
    <property type="match status" value="1"/>
</dbReference>
<evidence type="ECO:0000313" key="7">
    <source>
        <dbReference type="Proteomes" id="UP000031980"/>
    </source>
</evidence>
<dbReference type="RefSeq" id="WP_052634321.1">
    <property type="nucleotide sequence ID" value="NZ_JPIT01000007.1"/>
</dbReference>
<dbReference type="InterPro" id="IPR013783">
    <property type="entry name" value="Ig-like_fold"/>
</dbReference>
<dbReference type="PANTHER" id="PTHR37833:SF1">
    <property type="entry name" value="SIGNAL PEPTIDE PROTEIN"/>
    <property type="match status" value="1"/>
</dbReference>
<dbReference type="Proteomes" id="UP000031980">
    <property type="component" value="Unassembled WGS sequence"/>
</dbReference>
<dbReference type="PROSITE" id="PS51257">
    <property type="entry name" value="PROKAR_LIPOPROTEIN"/>
    <property type="match status" value="1"/>
</dbReference>
<dbReference type="GO" id="GO:0008234">
    <property type="term" value="F:cysteine-type peptidase activity"/>
    <property type="evidence" value="ECO:0007669"/>
    <property type="project" value="UniProtKB-KW"/>
</dbReference>
<protein>
    <submittedName>
        <fullName evidence="4">Uncharacterized protein</fullName>
    </submittedName>
</protein>
<dbReference type="GO" id="GO:0006508">
    <property type="term" value="P:proteolysis"/>
    <property type="evidence" value="ECO:0007669"/>
    <property type="project" value="UniProtKB-KW"/>
</dbReference>
<proteinExistence type="inferred from homology"/>
<organism evidence="4 7">
    <name type="scientific">Sanguibacteroides justesenii</name>
    <dbReference type="NCBI Taxonomy" id="1547597"/>
    <lineage>
        <taxon>Bacteria</taxon>
        <taxon>Pseudomonadati</taxon>
        <taxon>Bacteroidota</taxon>
        <taxon>Bacteroidia</taxon>
        <taxon>Bacteroidales</taxon>
        <taxon>Porphyromonadaceae</taxon>
        <taxon>Sanguibacteroides</taxon>
    </lineage>
</organism>
<comment type="caution">
    <text evidence="4">The sequence shown here is derived from an EMBL/GenBank/DDBJ whole genome shotgun (WGS) entry which is preliminary data.</text>
</comment>
<keyword evidence="7" id="KW-1185">Reference proteome</keyword>
<gene>
    <name evidence="4" type="ORF">BA92_12500</name>
    <name evidence="5" type="ORF">IE90_00735</name>
</gene>
<keyword evidence="2" id="KW-0645">Protease</keyword>
<reference evidence="5 6" key="2">
    <citation type="submission" date="2014-07" db="EMBL/GenBank/DDBJ databases">
        <title>Porphyromonadaceae bacterium OUH 334697 = ATCC BAA-2682 = DSM 28341 draft genome.</title>
        <authorList>
            <person name="Sydenham T.V."/>
            <person name="Hasman H."/>
            <person name="Justesen U.S."/>
        </authorList>
    </citation>
    <scope>NUCLEOTIDE SEQUENCE [LARGE SCALE GENOMIC DNA]</scope>
    <source>
        <strain evidence="5 6">OUH 334697</strain>
    </source>
</reference>
<accession>A0A0C3RDA5</accession>
<dbReference type="PANTHER" id="PTHR37833">
    <property type="entry name" value="LIPOPROTEIN-RELATED"/>
    <property type="match status" value="1"/>
</dbReference>
<name>A0A0C3RDA5_9PORP</name>
<dbReference type="EMBL" id="JPIU01000040">
    <property type="protein sequence ID" value="KIO44186.1"/>
    <property type="molecule type" value="Genomic_DNA"/>
</dbReference>
<dbReference type="InterPro" id="IPR011467">
    <property type="entry name" value="DUF1573"/>
</dbReference>
<comment type="similarity">
    <text evidence="1">Belongs to the peptidase C25 family.</text>
</comment>
<evidence type="ECO:0000313" key="5">
    <source>
        <dbReference type="EMBL" id="KIO47157.1"/>
    </source>
</evidence>
<evidence type="ECO:0000256" key="3">
    <source>
        <dbReference type="ARBA" id="ARBA00022807"/>
    </source>
</evidence>
<sequence length="259" mass="28625">MRNFVFVLVVIFAGLTACSSGKRPACVSPVGKLCFSTDKLELGDIYWNEEYRDTVIVRNPTEKTIRLGGWGYTAGVQCRMSGGTLQEWQSGDAEIAARGQDTLLVVVQMTKDSQLGYFFTFLRFSIDGVLVDPNQGVSLEANVIEHFDTVSTGKLSLPKIVADKKEVDFDTIVQGEKVEATFVLRNEGDKDLIIRKIETTCGCTAAVPEKRIISPGENVRMNVVFDSEGRCGMQRKTITVICNDPRHASLKLVLKGYVK</sequence>
<keyword evidence="3" id="KW-0788">Thiol protease</keyword>
<evidence type="ECO:0000256" key="1">
    <source>
        <dbReference type="ARBA" id="ARBA00006067"/>
    </source>
</evidence>
<dbReference type="OrthoDB" id="1466304at2"/>
<dbReference type="Proteomes" id="UP000031937">
    <property type="component" value="Unassembled WGS sequence"/>
</dbReference>
<evidence type="ECO:0000313" key="4">
    <source>
        <dbReference type="EMBL" id="KIO44186.1"/>
    </source>
</evidence>
<evidence type="ECO:0000256" key="2">
    <source>
        <dbReference type="ARBA" id="ARBA00022670"/>
    </source>
</evidence>
<dbReference type="AlphaFoldDB" id="A0A0C3RDA5"/>
<evidence type="ECO:0000313" key="6">
    <source>
        <dbReference type="Proteomes" id="UP000031937"/>
    </source>
</evidence>